<protein>
    <submittedName>
        <fullName evidence="2">Uncharacterized protein</fullName>
    </submittedName>
</protein>
<dbReference type="Proteomes" id="UP000178385">
    <property type="component" value="Unassembled WGS sequence"/>
</dbReference>
<comment type="caution">
    <text evidence="2">The sequence shown here is derived from an EMBL/GenBank/DDBJ whole genome shotgun (WGS) entry which is preliminary data.</text>
</comment>
<keyword evidence="1" id="KW-0472">Membrane</keyword>
<dbReference type="AlphaFoldDB" id="A0A1G1Y583"/>
<feature type="non-terminal residue" evidence="2">
    <location>
        <position position="128"/>
    </location>
</feature>
<dbReference type="Pfam" id="PF18895">
    <property type="entry name" value="T4SS_pilin"/>
    <property type="match status" value="1"/>
</dbReference>
<feature type="transmembrane region" description="Helical" evidence="1">
    <location>
        <begin position="56"/>
        <end position="80"/>
    </location>
</feature>
<reference evidence="2 3" key="1">
    <citation type="journal article" date="2016" name="Nat. Commun.">
        <title>Thousands of microbial genomes shed light on interconnected biogeochemical processes in an aquifer system.</title>
        <authorList>
            <person name="Anantharaman K."/>
            <person name="Brown C.T."/>
            <person name="Hug L.A."/>
            <person name="Sharon I."/>
            <person name="Castelle C.J."/>
            <person name="Probst A.J."/>
            <person name="Thomas B.C."/>
            <person name="Singh A."/>
            <person name="Wilkins M.J."/>
            <person name="Karaoz U."/>
            <person name="Brodie E.L."/>
            <person name="Williams K.H."/>
            <person name="Hubbard S.S."/>
            <person name="Banfield J.F."/>
        </authorList>
    </citation>
    <scope>NUCLEOTIDE SEQUENCE [LARGE SCALE GENOMIC DNA]</scope>
</reference>
<accession>A0A1G1Y583</accession>
<keyword evidence="1" id="KW-1133">Transmembrane helix</keyword>
<organism evidence="2 3">
    <name type="scientific">Candidatus Buchananbacteria bacterium RIFCSPHIGHO2_01_FULL_47_11b</name>
    <dbReference type="NCBI Taxonomy" id="1797537"/>
    <lineage>
        <taxon>Bacteria</taxon>
        <taxon>Candidatus Buchananiibacteriota</taxon>
    </lineage>
</organism>
<evidence type="ECO:0000313" key="2">
    <source>
        <dbReference type="EMBL" id="OGY47334.1"/>
    </source>
</evidence>
<dbReference type="InterPro" id="IPR043993">
    <property type="entry name" value="T4SS_pilin"/>
</dbReference>
<evidence type="ECO:0000313" key="3">
    <source>
        <dbReference type="Proteomes" id="UP000178385"/>
    </source>
</evidence>
<evidence type="ECO:0000256" key="1">
    <source>
        <dbReference type="SAM" id="Phobius"/>
    </source>
</evidence>
<name>A0A1G1Y583_9BACT</name>
<feature type="transmembrane region" description="Helical" evidence="1">
    <location>
        <begin position="101"/>
        <end position="122"/>
    </location>
</feature>
<sequence length="128" mass="13644">MKQKYQRLFLVFAFVAITATVTAGLLVSEANALETGLGYGTYTGLGEQDIRVSIMQVVRVALGFLGVLAILIIIYGGFVWMTAGGRAERIELAKKILTSAVIGLVIIMLSFAIASFIITQLISATIGT</sequence>
<dbReference type="EMBL" id="MHIG01000013">
    <property type="protein sequence ID" value="OGY47334.1"/>
    <property type="molecule type" value="Genomic_DNA"/>
</dbReference>
<gene>
    <name evidence="2" type="ORF">A2840_01875</name>
</gene>
<proteinExistence type="predicted"/>
<keyword evidence="1" id="KW-0812">Transmembrane</keyword>